<dbReference type="Proteomes" id="UP001234178">
    <property type="component" value="Unassembled WGS sequence"/>
</dbReference>
<accession>A0ABR0B9A2</accession>
<protein>
    <submittedName>
        <fullName evidence="2">Uncharacterized protein</fullName>
    </submittedName>
</protein>
<organism evidence="2 3">
    <name type="scientific">Daphnia magna</name>
    <dbReference type="NCBI Taxonomy" id="35525"/>
    <lineage>
        <taxon>Eukaryota</taxon>
        <taxon>Metazoa</taxon>
        <taxon>Ecdysozoa</taxon>
        <taxon>Arthropoda</taxon>
        <taxon>Crustacea</taxon>
        <taxon>Branchiopoda</taxon>
        <taxon>Diplostraca</taxon>
        <taxon>Cladocera</taxon>
        <taxon>Anomopoda</taxon>
        <taxon>Daphniidae</taxon>
        <taxon>Daphnia</taxon>
    </lineage>
</organism>
<dbReference type="EMBL" id="JAOYFB010000041">
    <property type="protein sequence ID" value="KAK4045163.1"/>
    <property type="molecule type" value="Genomic_DNA"/>
</dbReference>
<feature type="compositionally biased region" description="Basic and acidic residues" evidence="1">
    <location>
        <begin position="132"/>
        <end position="142"/>
    </location>
</feature>
<proteinExistence type="predicted"/>
<feature type="region of interest" description="Disordered" evidence="1">
    <location>
        <begin position="233"/>
        <end position="255"/>
    </location>
</feature>
<sequence>MCRRRPVQDAVDAKLGAGVAEVFKEAPAAAEEHGGERDFELVHDAEVQELLNHIGATGDANVATPRALSGQRERLFRPVIHEIKGRPAGAHPGVALLIGQYVDRRMKGGLFRPGALALVEHALPHDIRADPLKRAPDEEPSHESAPFGTPVFVPGVLHGHPVRREIAIEAKRNVHKDFTHDASMLLGAKPGTRLWRTPRRLPLRGRTRLWSTPRRLPLRGRTRLWRTPRRLPLRGRTRRGSGQDHGLPADENQIRRGKNTGETIPLTTRALRGMASRHEHDGRSARKTSATGRRALLPAAVVTLDAALAALPPAARAERYDPAQMAALEIYGARRHPEDVPSSEEVQWVTATYEEVRALVREGAKTGRGLLVWVS</sequence>
<name>A0ABR0B9A2_9CRUS</name>
<evidence type="ECO:0000313" key="2">
    <source>
        <dbReference type="EMBL" id="KAK4045163.1"/>
    </source>
</evidence>
<dbReference type="Gene3D" id="3.40.1760.10">
    <property type="entry name" value="YfbM-like super family"/>
    <property type="match status" value="1"/>
</dbReference>
<evidence type="ECO:0000313" key="3">
    <source>
        <dbReference type="Proteomes" id="UP001234178"/>
    </source>
</evidence>
<evidence type="ECO:0000256" key="1">
    <source>
        <dbReference type="SAM" id="MobiDB-lite"/>
    </source>
</evidence>
<dbReference type="InterPro" id="IPR035944">
    <property type="entry name" value="YfbM-like_sf"/>
</dbReference>
<keyword evidence="3" id="KW-1185">Reference proteome</keyword>
<gene>
    <name evidence="2" type="ORF">OUZ56_032571</name>
</gene>
<reference evidence="2 3" key="1">
    <citation type="journal article" date="2023" name="Nucleic Acids Res.">
        <title>The hologenome of Daphnia magna reveals possible DNA methylation and microbiome-mediated evolution of the host genome.</title>
        <authorList>
            <person name="Chaturvedi A."/>
            <person name="Li X."/>
            <person name="Dhandapani V."/>
            <person name="Marshall H."/>
            <person name="Kissane S."/>
            <person name="Cuenca-Cambronero M."/>
            <person name="Asole G."/>
            <person name="Calvet F."/>
            <person name="Ruiz-Romero M."/>
            <person name="Marangio P."/>
            <person name="Guigo R."/>
            <person name="Rago D."/>
            <person name="Mirbahai L."/>
            <person name="Eastwood N."/>
            <person name="Colbourne J.K."/>
            <person name="Zhou J."/>
            <person name="Mallon E."/>
            <person name="Orsini L."/>
        </authorList>
    </citation>
    <scope>NUCLEOTIDE SEQUENCE [LARGE SCALE GENOMIC DNA]</scope>
    <source>
        <strain evidence="2">LRV0_1</strain>
    </source>
</reference>
<feature type="region of interest" description="Disordered" evidence="1">
    <location>
        <begin position="132"/>
        <end position="152"/>
    </location>
</feature>
<comment type="caution">
    <text evidence="2">The sequence shown here is derived from an EMBL/GenBank/DDBJ whole genome shotgun (WGS) entry which is preliminary data.</text>
</comment>